<feature type="compositionally biased region" description="Basic and acidic residues" evidence="7">
    <location>
        <begin position="546"/>
        <end position="556"/>
    </location>
</feature>
<dbReference type="GO" id="GO:0015631">
    <property type="term" value="F:tubulin binding"/>
    <property type="evidence" value="ECO:0007669"/>
    <property type="project" value="TreeGrafter"/>
</dbReference>
<dbReference type="Gene3D" id="3.30.470.20">
    <property type="entry name" value="ATP-grasp fold, B domain"/>
    <property type="match status" value="1"/>
</dbReference>
<keyword evidence="9" id="KW-1185">Reference proteome</keyword>
<feature type="compositionally biased region" description="Polar residues" evidence="7">
    <location>
        <begin position="557"/>
        <end position="595"/>
    </location>
</feature>
<feature type="compositionally biased region" description="Low complexity" evidence="7">
    <location>
        <begin position="740"/>
        <end position="753"/>
    </location>
</feature>
<gene>
    <name evidence="8" type="ORF">OXX778_LOCUS330</name>
</gene>
<dbReference type="GO" id="GO:0070740">
    <property type="term" value="F:tubulin-glutamic acid ligase activity"/>
    <property type="evidence" value="ECO:0007669"/>
    <property type="project" value="TreeGrafter"/>
</dbReference>
<dbReference type="GO" id="GO:0005524">
    <property type="term" value="F:ATP binding"/>
    <property type="evidence" value="ECO:0007669"/>
    <property type="project" value="UniProtKB-KW"/>
</dbReference>
<feature type="region of interest" description="Disordered" evidence="7">
    <location>
        <begin position="526"/>
        <end position="595"/>
    </location>
</feature>
<dbReference type="Pfam" id="PF03133">
    <property type="entry name" value="TTL"/>
    <property type="match status" value="1"/>
</dbReference>
<evidence type="ECO:0000256" key="2">
    <source>
        <dbReference type="ARBA" id="ARBA00022598"/>
    </source>
</evidence>
<keyword evidence="4" id="KW-0547">Nucleotide-binding</keyword>
<dbReference type="InterPro" id="IPR004344">
    <property type="entry name" value="TTL/TTLL_fam"/>
</dbReference>
<comment type="caution">
    <text evidence="8">The sequence shown here is derived from an EMBL/GenBank/DDBJ whole genome shotgun (WGS) entry which is preliminary data.</text>
</comment>
<feature type="region of interest" description="Disordered" evidence="7">
    <location>
        <begin position="737"/>
        <end position="768"/>
    </location>
</feature>
<dbReference type="PANTHER" id="PTHR12241">
    <property type="entry name" value="TUBULIN POLYGLUTAMYLASE"/>
    <property type="match status" value="1"/>
</dbReference>
<feature type="compositionally biased region" description="Polar residues" evidence="7">
    <location>
        <begin position="784"/>
        <end position="800"/>
    </location>
</feature>
<dbReference type="GO" id="GO:0005874">
    <property type="term" value="C:microtubule"/>
    <property type="evidence" value="ECO:0007669"/>
    <property type="project" value="UniProtKB-KW"/>
</dbReference>
<feature type="region of interest" description="Disordered" evidence="7">
    <location>
        <begin position="784"/>
        <end position="804"/>
    </location>
</feature>
<accession>A0A813M3F4</accession>
<dbReference type="Proteomes" id="UP000663879">
    <property type="component" value="Unassembled WGS sequence"/>
</dbReference>
<protein>
    <submittedName>
        <fullName evidence="8">Uncharacterized protein</fullName>
    </submittedName>
</protein>
<feature type="compositionally biased region" description="Acidic residues" evidence="7">
    <location>
        <begin position="1"/>
        <end position="10"/>
    </location>
</feature>
<keyword evidence="2" id="KW-0436">Ligase</keyword>
<dbReference type="AlphaFoldDB" id="A0A813M3F4"/>
<feature type="coiled-coil region" evidence="6">
    <location>
        <begin position="452"/>
        <end position="483"/>
    </location>
</feature>
<dbReference type="OrthoDB" id="202825at2759"/>
<dbReference type="EMBL" id="CAJNOC010000015">
    <property type="protein sequence ID" value="CAF0706120.1"/>
    <property type="molecule type" value="Genomic_DNA"/>
</dbReference>
<comment type="similarity">
    <text evidence="1">Belongs to the tubulin--tyrosine ligase family.</text>
</comment>
<dbReference type="PROSITE" id="PS51221">
    <property type="entry name" value="TTL"/>
    <property type="match status" value="1"/>
</dbReference>
<evidence type="ECO:0000256" key="4">
    <source>
        <dbReference type="ARBA" id="ARBA00022741"/>
    </source>
</evidence>
<evidence type="ECO:0000256" key="7">
    <source>
        <dbReference type="SAM" id="MobiDB-lite"/>
    </source>
</evidence>
<feature type="region of interest" description="Disordered" evidence="7">
    <location>
        <begin position="1"/>
        <end position="94"/>
    </location>
</feature>
<feature type="compositionally biased region" description="Polar residues" evidence="7">
    <location>
        <begin position="754"/>
        <end position="768"/>
    </location>
</feature>
<keyword evidence="3" id="KW-0493">Microtubule</keyword>
<evidence type="ECO:0000313" key="9">
    <source>
        <dbReference type="Proteomes" id="UP000663879"/>
    </source>
</evidence>
<dbReference type="GO" id="GO:0000226">
    <property type="term" value="P:microtubule cytoskeleton organization"/>
    <property type="evidence" value="ECO:0007669"/>
    <property type="project" value="TreeGrafter"/>
</dbReference>
<feature type="compositionally biased region" description="Acidic residues" evidence="7">
    <location>
        <begin position="52"/>
        <end position="66"/>
    </location>
</feature>
<feature type="compositionally biased region" description="Basic and acidic residues" evidence="7">
    <location>
        <begin position="526"/>
        <end position="539"/>
    </location>
</feature>
<evidence type="ECO:0000256" key="1">
    <source>
        <dbReference type="ARBA" id="ARBA00006820"/>
    </source>
</evidence>
<evidence type="ECO:0000256" key="3">
    <source>
        <dbReference type="ARBA" id="ARBA00022701"/>
    </source>
</evidence>
<dbReference type="GO" id="GO:0036064">
    <property type="term" value="C:ciliary basal body"/>
    <property type="evidence" value="ECO:0007669"/>
    <property type="project" value="TreeGrafter"/>
</dbReference>
<keyword evidence="5" id="KW-0067">ATP-binding</keyword>
<keyword evidence="6" id="KW-0175">Coiled coil</keyword>
<dbReference type="PANTHER" id="PTHR12241:SF161">
    <property type="entry name" value="TUBULIN POLYGLUTAMYLASE TTLL6"/>
    <property type="match status" value="1"/>
</dbReference>
<dbReference type="SUPFAM" id="SSF56059">
    <property type="entry name" value="Glutathione synthetase ATP-binding domain-like"/>
    <property type="match status" value="1"/>
</dbReference>
<organism evidence="8 9">
    <name type="scientific">Brachionus calyciflorus</name>
    <dbReference type="NCBI Taxonomy" id="104777"/>
    <lineage>
        <taxon>Eukaryota</taxon>
        <taxon>Metazoa</taxon>
        <taxon>Spiralia</taxon>
        <taxon>Gnathifera</taxon>
        <taxon>Rotifera</taxon>
        <taxon>Eurotatoria</taxon>
        <taxon>Monogononta</taxon>
        <taxon>Pseudotrocha</taxon>
        <taxon>Ploima</taxon>
        <taxon>Brachionidae</taxon>
        <taxon>Brachionus</taxon>
    </lineage>
</organism>
<reference evidence="8" key="1">
    <citation type="submission" date="2021-02" db="EMBL/GenBank/DDBJ databases">
        <authorList>
            <person name="Nowell W R."/>
        </authorList>
    </citation>
    <scope>NUCLEOTIDE SEQUENCE</scope>
    <source>
        <strain evidence="8">Ploen Becks lab</strain>
    </source>
</reference>
<evidence type="ECO:0000256" key="5">
    <source>
        <dbReference type="ARBA" id="ARBA00022840"/>
    </source>
</evidence>
<evidence type="ECO:0000256" key="6">
    <source>
        <dbReference type="SAM" id="Coils"/>
    </source>
</evidence>
<proteinExistence type="inferred from homology"/>
<name>A0A813M3F4_9BILA</name>
<feature type="compositionally biased region" description="Polar residues" evidence="7">
    <location>
        <begin position="75"/>
        <end position="87"/>
    </location>
</feature>
<evidence type="ECO:0000313" key="8">
    <source>
        <dbReference type="EMBL" id="CAF0706120.1"/>
    </source>
</evidence>
<dbReference type="FunFam" id="3.30.470.20:FF:000009">
    <property type="entry name" value="tubulin polyglutamylase TTLL5 isoform X1"/>
    <property type="match status" value="1"/>
</dbReference>
<sequence length="860" mass="98978">MSDEEEDYSSDDSSVNEEVAKKKNSGPGQLTLEDNDDDSNAFQRPDMMFEINGEDDDEFAGEEEDSMDYRKNRANKSLNKTSSTISRNDLDDKKKKKKKKNIGICVTATKYECVRRVARKLGFKEVEENEDWSLFWTDCSVSIDRVNQMKKWQKINHFPGMSEICRKDFLTRNMNRMAKLYPKDYSFYPKAWCMPADYADFINYARLKKNKTYICKPDSGCQGRGIFITKNPNKDIKPGDNYVAQVYVSRPFTVDGFKFDLRVYVAVTSCDPFRIFVYKEGLARFTTLQYEEPTQNNCKDVFMHLTNYAIQKKSEEFIRDEETGTKRRISTINKWLKANGYDVDKLWDDIDDVIIKVLLSAHAVLKHNYRTCFANHFRGSACFEILGYDILIDKKLKPYVLEVNHSPSFTTDSKLDREIKDALIYDTIMLMNIGALDKKKCVDEERKRVRERLFLKQGKKETKEELDEVQQDWLKQIEKWEDKHIGNFRRIYPGPGTEKYDKFYNTTGTLFSETAASRARLEQAKQQMEEISRKNEKFMVNKNKIQNKEVRGESPGRKTSTNNTSIQKNSIASVSSNQSKVPSQQKSQMSRNSSSTVMLNTIGSIATNGQNTNSSLTGIMSKHQVLIPPSQAIPSDSLKPNEINDLDEMERLQSLKQRENLLRGMGIVDFVNRILFGTSGTVATIPPNFYPNTNPNEDNNYTKNVTQGNKLEIRTKNYNPFDNQSLFAEKYINNQRKNKTNQSSSNSNQSRSKYGNNNSHAQISDNNSLLNGNYRYQFSVLSGETDSGAYSRNNGLNGSKLNGRYPNEFFTKNDANPSMVINNMQNQFNNFRVKSAQNLNKQRVSDKSLTKPSNTLYSNI</sequence>